<comment type="caution">
    <text evidence="8">The sequence shown here is derived from an EMBL/GenBank/DDBJ whole genome shotgun (WGS) entry which is preliminary data.</text>
</comment>
<dbReference type="GO" id="GO:0005794">
    <property type="term" value="C:Golgi apparatus"/>
    <property type="evidence" value="ECO:0007669"/>
    <property type="project" value="TreeGrafter"/>
</dbReference>
<feature type="transmembrane region" description="Helical" evidence="6">
    <location>
        <begin position="237"/>
        <end position="260"/>
    </location>
</feature>
<keyword evidence="9" id="KW-1185">Reference proteome</keyword>
<feature type="transmembrane region" description="Helical" evidence="6">
    <location>
        <begin position="374"/>
        <end position="396"/>
    </location>
</feature>
<reference evidence="8 9" key="1">
    <citation type="submission" date="2016-05" db="EMBL/GenBank/DDBJ databases">
        <title>Nuclear genome of Blastocystis sp. subtype 1 NandII.</title>
        <authorList>
            <person name="Gentekaki E."/>
            <person name="Curtis B."/>
            <person name="Stairs C."/>
            <person name="Eme L."/>
            <person name="Herman E."/>
            <person name="Klimes V."/>
            <person name="Arias M.C."/>
            <person name="Elias M."/>
            <person name="Hilliou F."/>
            <person name="Klute M."/>
            <person name="Malik S.-B."/>
            <person name="Pightling A."/>
            <person name="Rachubinski R."/>
            <person name="Salas D."/>
            <person name="Schlacht A."/>
            <person name="Suga H."/>
            <person name="Archibald J."/>
            <person name="Ball S.G."/>
            <person name="Clark G."/>
            <person name="Dacks J."/>
            <person name="Van Der Giezen M."/>
            <person name="Tsaousis A."/>
            <person name="Roger A."/>
        </authorList>
    </citation>
    <scope>NUCLEOTIDE SEQUENCE [LARGE SCALE GENOMIC DNA]</scope>
    <source>
        <strain evidence="9">ATCC 50177 / NandII</strain>
    </source>
</reference>
<feature type="transmembrane region" description="Helical" evidence="6">
    <location>
        <begin position="267"/>
        <end position="290"/>
    </location>
</feature>
<dbReference type="AlphaFoldDB" id="A0A196SPW3"/>
<dbReference type="InterPro" id="IPR053937">
    <property type="entry name" value="GOST_TM"/>
</dbReference>
<accession>A0A196SPW3</accession>
<evidence type="ECO:0000313" key="8">
    <source>
        <dbReference type="EMBL" id="OAO18206.1"/>
    </source>
</evidence>
<evidence type="ECO:0000256" key="6">
    <source>
        <dbReference type="SAM" id="Phobius"/>
    </source>
</evidence>
<feature type="transmembrane region" description="Helical" evidence="6">
    <location>
        <begin position="160"/>
        <end position="183"/>
    </location>
</feature>
<dbReference type="GO" id="GO:0016020">
    <property type="term" value="C:membrane"/>
    <property type="evidence" value="ECO:0007669"/>
    <property type="project" value="UniProtKB-SubCell"/>
</dbReference>
<name>A0A196SPW3_BLAHN</name>
<dbReference type="Proteomes" id="UP000078348">
    <property type="component" value="Unassembled WGS sequence"/>
</dbReference>
<organism evidence="8 9">
    <name type="scientific">Blastocystis sp. subtype 1 (strain ATCC 50177 / NandII)</name>
    <dbReference type="NCBI Taxonomy" id="478820"/>
    <lineage>
        <taxon>Eukaryota</taxon>
        <taxon>Sar</taxon>
        <taxon>Stramenopiles</taxon>
        <taxon>Bigyra</taxon>
        <taxon>Opalozoa</taxon>
        <taxon>Opalinata</taxon>
        <taxon>Blastocystidae</taxon>
        <taxon>Blastocystis</taxon>
    </lineage>
</organism>
<feature type="transmembrane region" description="Helical" evidence="6">
    <location>
        <begin position="339"/>
        <end position="362"/>
    </location>
</feature>
<dbReference type="OrthoDB" id="19932at2759"/>
<sequence>MSLIYRGVYMFDKRDSPRVRKNGRSEISLDIKVKPVNGTGQLLGTVETLITSEDVFKSIGYTDANGKRIACCNEDAYKRNQCKNQNRLIIPESAMGNYTLDTTELNGQEGTINVKFSPKKTGIYYVLTAVCDYHISPMVIEGKMVVENPYGHLPAPEYGSLPFFSVMCIAYVVSLLVWGMLCYRYSKEIMSVQIIIIAVLVSFVIDYAVKVLYLSVFNNTGNNVFLLSLLSIFFDSATRTLTRILTLIVCMGLGVCRAALGTETCKFVCFGVCYFLVSFWDAFCTTYPATNKTMEIIRLFVTSGLDALAYFWIFQSLMDTMEELAEKKQVAKLEIFSKLRTLLVVSVVLATATLIGFSYIVVYDYARTVWKYQWLINEAIWSIYYFLLFFCIMVMWKPSENTAAYAYHLQVATDAEANDEEYGLPNETLVASEDEGAVVVNTISNDMKPMNMTETQM</sequence>
<protein>
    <recommendedName>
        <fullName evidence="7">GOST seven transmembrane domain-containing protein</fullName>
    </recommendedName>
</protein>
<dbReference type="PANTHER" id="PTHR21229:SF1">
    <property type="entry name" value="GH17801P"/>
    <property type="match status" value="1"/>
</dbReference>
<dbReference type="Pfam" id="PF06814">
    <property type="entry name" value="GOST_TM"/>
    <property type="match status" value="1"/>
</dbReference>
<keyword evidence="4 6" id="KW-1133">Transmembrane helix</keyword>
<dbReference type="InterPro" id="IPR009637">
    <property type="entry name" value="GPR107/GPR108-like"/>
</dbReference>
<feature type="domain" description="GOST seven transmembrane" evidence="7">
    <location>
        <begin position="161"/>
        <end position="402"/>
    </location>
</feature>
<dbReference type="PANTHER" id="PTHR21229">
    <property type="entry name" value="LUNG SEVEN TRANSMEMBRANE RECEPTOR"/>
    <property type="match status" value="1"/>
</dbReference>
<evidence type="ECO:0000259" key="7">
    <source>
        <dbReference type="Pfam" id="PF06814"/>
    </source>
</evidence>
<keyword evidence="5 6" id="KW-0472">Membrane</keyword>
<evidence type="ECO:0000256" key="3">
    <source>
        <dbReference type="ARBA" id="ARBA00022729"/>
    </source>
</evidence>
<gene>
    <name evidence="8" type="ORF">AV274_0049</name>
</gene>
<keyword evidence="2 6" id="KW-0812">Transmembrane</keyword>
<feature type="transmembrane region" description="Helical" evidence="6">
    <location>
        <begin position="122"/>
        <end position="140"/>
    </location>
</feature>
<evidence type="ECO:0000256" key="1">
    <source>
        <dbReference type="ARBA" id="ARBA00004141"/>
    </source>
</evidence>
<proteinExistence type="predicted"/>
<feature type="transmembrane region" description="Helical" evidence="6">
    <location>
        <begin position="195"/>
        <end position="217"/>
    </location>
</feature>
<keyword evidence="3" id="KW-0732">Signal</keyword>
<evidence type="ECO:0000313" key="9">
    <source>
        <dbReference type="Proteomes" id="UP000078348"/>
    </source>
</evidence>
<evidence type="ECO:0000256" key="2">
    <source>
        <dbReference type="ARBA" id="ARBA00022692"/>
    </source>
</evidence>
<comment type="subcellular location">
    <subcellularLocation>
        <location evidence="1">Membrane</location>
        <topology evidence="1">Multi-pass membrane protein</topology>
    </subcellularLocation>
</comment>
<evidence type="ECO:0000256" key="4">
    <source>
        <dbReference type="ARBA" id="ARBA00022989"/>
    </source>
</evidence>
<feature type="transmembrane region" description="Helical" evidence="6">
    <location>
        <begin position="296"/>
        <end position="318"/>
    </location>
</feature>
<evidence type="ECO:0000256" key="5">
    <source>
        <dbReference type="ARBA" id="ARBA00023136"/>
    </source>
</evidence>
<dbReference type="EMBL" id="LXWW01000002">
    <property type="protein sequence ID" value="OAO18206.1"/>
    <property type="molecule type" value="Genomic_DNA"/>
</dbReference>
<dbReference type="STRING" id="478820.A0A196SPW3"/>